<dbReference type="Pfam" id="PF03816">
    <property type="entry name" value="LytR_cpsA_psr"/>
    <property type="match status" value="1"/>
</dbReference>
<organism evidence="5 6">
    <name type="scientific">Nocardioides malaquae</name>
    <dbReference type="NCBI Taxonomy" id="2773426"/>
    <lineage>
        <taxon>Bacteria</taxon>
        <taxon>Bacillati</taxon>
        <taxon>Actinomycetota</taxon>
        <taxon>Actinomycetes</taxon>
        <taxon>Propionibacteriales</taxon>
        <taxon>Nocardioidaceae</taxon>
        <taxon>Nocardioides</taxon>
    </lineage>
</organism>
<evidence type="ECO:0000313" key="6">
    <source>
        <dbReference type="Proteomes" id="UP000756387"/>
    </source>
</evidence>
<feature type="compositionally biased region" description="Pro residues" evidence="2">
    <location>
        <begin position="62"/>
        <end position="73"/>
    </location>
</feature>
<dbReference type="PANTHER" id="PTHR33392">
    <property type="entry name" value="POLYISOPRENYL-TEICHOIC ACID--PEPTIDOGLYCAN TEICHOIC ACID TRANSFERASE TAGU"/>
    <property type="match status" value="1"/>
</dbReference>
<feature type="compositionally biased region" description="Polar residues" evidence="2">
    <location>
        <begin position="43"/>
        <end position="58"/>
    </location>
</feature>
<comment type="similarity">
    <text evidence="1">Belongs to the LytR/CpsA/Psr (LCP) family.</text>
</comment>
<dbReference type="Proteomes" id="UP000756387">
    <property type="component" value="Unassembled WGS sequence"/>
</dbReference>
<gene>
    <name evidence="5" type="ORF">IEQ44_02070</name>
</gene>
<dbReference type="NCBIfam" id="TIGR00350">
    <property type="entry name" value="lytR_cpsA_psr"/>
    <property type="match status" value="1"/>
</dbReference>
<dbReference type="InterPro" id="IPR004474">
    <property type="entry name" value="LytR_CpsA_psr"/>
</dbReference>
<evidence type="ECO:0000259" key="4">
    <source>
        <dbReference type="Pfam" id="PF03816"/>
    </source>
</evidence>
<reference evidence="5 6" key="1">
    <citation type="submission" date="2020-10" db="EMBL/GenBank/DDBJ databases">
        <title>Nocardioides sp. isolated from sludge.</title>
        <authorList>
            <person name="Zhang X."/>
        </authorList>
    </citation>
    <scope>NUCLEOTIDE SEQUENCE [LARGE SCALE GENOMIC DNA]</scope>
    <source>
        <strain evidence="5 6">Y6</strain>
    </source>
</reference>
<dbReference type="InterPro" id="IPR050922">
    <property type="entry name" value="LytR/CpsA/Psr_CW_biosynth"/>
</dbReference>
<keyword evidence="3" id="KW-0472">Membrane</keyword>
<dbReference type="PANTHER" id="PTHR33392:SF6">
    <property type="entry name" value="POLYISOPRENYL-TEICHOIC ACID--PEPTIDOGLYCAN TEICHOIC ACID TRANSFERASE TAGU"/>
    <property type="match status" value="1"/>
</dbReference>
<evidence type="ECO:0000256" key="2">
    <source>
        <dbReference type="SAM" id="MobiDB-lite"/>
    </source>
</evidence>
<keyword evidence="3" id="KW-0812">Transmembrane</keyword>
<evidence type="ECO:0000313" key="5">
    <source>
        <dbReference type="EMBL" id="MBE7323438.1"/>
    </source>
</evidence>
<accession>A0ABR9RPF9</accession>
<protein>
    <submittedName>
        <fullName evidence="5">LCP family protein</fullName>
    </submittedName>
</protein>
<name>A0ABR9RPF9_9ACTN</name>
<feature type="region of interest" description="Disordered" evidence="2">
    <location>
        <begin position="1"/>
        <end position="87"/>
    </location>
</feature>
<proteinExistence type="inferred from homology"/>
<dbReference type="Gene3D" id="3.40.630.190">
    <property type="entry name" value="LCP protein"/>
    <property type="match status" value="1"/>
</dbReference>
<keyword evidence="6" id="KW-1185">Reference proteome</keyword>
<keyword evidence="3" id="KW-1133">Transmembrane helix</keyword>
<sequence length="401" mass="43094">MATRRPGAGGPEEGSPEYRWLYGEGSGSDQTSQAPRADETRVMRTSPSGRTTPPATQRPSERPVPPAAPPAAPDRPGRGRRGGRGGGGRRVWRVVKVLLLLWLVFLVAVPVLAWREVSKVEAFGEDRLGSQPGTTYLLVGSDSREGLTKAERRRLGTGNAGGRRTDTIMLLQDGSGPNVLTSIPRDSLVDIPGRGRNKINAAYAWGGAPLLVETVEKNTGVQVDHYVEIGFGGFVGMVDAVGGIEICPKAAMKDPQAKLDIEAGCQEADGPTALGYARSRKTYKQLGDVDRARAQREVVSAVGREALSPWTLLNPKRYYDVAMASATSFSVSEGSSPFSMARFAWAMTRLDGDSGMTCGVPIRDLAVTWDPERSKTYFAHLKADDTENLPKELCTPSGLPE</sequence>
<evidence type="ECO:0000256" key="3">
    <source>
        <dbReference type="SAM" id="Phobius"/>
    </source>
</evidence>
<feature type="domain" description="Cell envelope-related transcriptional attenuator" evidence="4">
    <location>
        <begin position="164"/>
        <end position="306"/>
    </location>
</feature>
<feature type="transmembrane region" description="Helical" evidence="3">
    <location>
        <begin position="94"/>
        <end position="114"/>
    </location>
</feature>
<evidence type="ECO:0000256" key="1">
    <source>
        <dbReference type="ARBA" id="ARBA00006068"/>
    </source>
</evidence>
<comment type="caution">
    <text evidence="5">The sequence shown here is derived from an EMBL/GenBank/DDBJ whole genome shotgun (WGS) entry which is preliminary data.</text>
</comment>
<dbReference type="RefSeq" id="WP_193636781.1">
    <property type="nucleotide sequence ID" value="NZ_JADCSA010000002.1"/>
</dbReference>
<dbReference type="EMBL" id="JADCSA010000002">
    <property type="protein sequence ID" value="MBE7323438.1"/>
    <property type="molecule type" value="Genomic_DNA"/>
</dbReference>